<comment type="cofactor">
    <cofactor evidence="1">
        <name>FAD</name>
        <dbReference type="ChEBI" id="CHEBI:57692"/>
    </cofactor>
</comment>
<dbReference type="SUPFAM" id="SSF51971">
    <property type="entry name" value="Nucleotide-binding domain"/>
    <property type="match status" value="1"/>
</dbReference>
<comment type="similarity">
    <text evidence="2">Belongs to the DadA oxidoreductase family.</text>
</comment>
<evidence type="ECO:0000313" key="7">
    <source>
        <dbReference type="Proteomes" id="UP001055429"/>
    </source>
</evidence>
<feature type="domain" description="FAD dependent oxidoreductase" evidence="5">
    <location>
        <begin position="6"/>
        <end position="368"/>
    </location>
</feature>
<protein>
    <submittedName>
        <fullName evidence="6">TIGR03364 family FAD-dependent oxidoreductase</fullName>
    </submittedName>
</protein>
<sequence>MIPRYDVAVVGMGILGLAHAHAAARAGLKVVVIDREPAARGASIRNFGFVTVTGQARGEMWTLARRTRDVWAEVAPAAGVAVEQAGLTVLAHRPEAEAVLDAFMATEMAEGCERVSPRTLADRMDCAGLAPFRAALCSSHELRVEPRLALPALAAWLKTRWGVEFMGSTTVLDCETGRLSTSRGEIPAETVFICPGDDLNGLFPEVLARHAVQRCKLQMLRLASPGRRLATPIMADLSLARYEGYAALPEADALLKRLREERADLLDLGVHLIAVQSADGSLVVGDSHEYEASPDPFQRREVDDLILQALRDTMPGYDTPAVERWIGFYAWSPRRAWFTEEVLPGVHMTVVTCGAGMSTGFAIGEDVVSAATRISLKGAA</sequence>
<dbReference type="InterPro" id="IPR036188">
    <property type="entry name" value="FAD/NAD-bd_sf"/>
</dbReference>
<keyword evidence="7" id="KW-1185">Reference proteome</keyword>
<reference evidence="6" key="1">
    <citation type="submission" date="2022-05" db="EMBL/GenBank/DDBJ databases">
        <title>Brevundimonas albigilva TT17 genome sequence.</title>
        <authorList>
            <person name="Lee K."/>
            <person name="Son H."/>
        </authorList>
    </citation>
    <scope>NUCLEOTIDE SEQUENCE</scope>
    <source>
        <strain evidence="6">TT17</strain>
    </source>
</reference>
<evidence type="ECO:0000259" key="5">
    <source>
        <dbReference type="Pfam" id="PF01266"/>
    </source>
</evidence>
<dbReference type="Gene3D" id="3.50.50.60">
    <property type="entry name" value="FAD/NAD(P)-binding domain"/>
    <property type="match status" value="1"/>
</dbReference>
<dbReference type="InterPro" id="IPR006076">
    <property type="entry name" value="FAD-dep_OxRdtase"/>
</dbReference>
<dbReference type="PANTHER" id="PTHR13847:SF286">
    <property type="entry name" value="D-AMINO ACID DEHYDROGENASE"/>
    <property type="match status" value="1"/>
</dbReference>
<dbReference type="PANTHER" id="PTHR13847">
    <property type="entry name" value="SARCOSINE DEHYDROGENASE-RELATED"/>
    <property type="match status" value="1"/>
</dbReference>
<dbReference type="InterPro" id="IPR017741">
    <property type="entry name" value="FAD-dependent_OxRdtase_HpnW"/>
</dbReference>
<dbReference type="Gene3D" id="3.30.9.10">
    <property type="entry name" value="D-Amino Acid Oxidase, subunit A, domain 2"/>
    <property type="match status" value="1"/>
</dbReference>
<dbReference type="NCBIfam" id="TIGR03364">
    <property type="entry name" value="HpnW_proposed"/>
    <property type="match status" value="1"/>
</dbReference>
<dbReference type="Pfam" id="PF01266">
    <property type="entry name" value="DAO"/>
    <property type="match status" value="1"/>
</dbReference>
<dbReference type="Proteomes" id="UP001055429">
    <property type="component" value="Chromosome"/>
</dbReference>
<evidence type="ECO:0000256" key="4">
    <source>
        <dbReference type="ARBA" id="ARBA00023002"/>
    </source>
</evidence>
<evidence type="ECO:0000256" key="3">
    <source>
        <dbReference type="ARBA" id="ARBA00022630"/>
    </source>
</evidence>
<accession>A0ABY4SMD8</accession>
<proteinExistence type="inferred from homology"/>
<keyword evidence="4" id="KW-0560">Oxidoreductase</keyword>
<dbReference type="EMBL" id="CP097649">
    <property type="protein sequence ID" value="URI16077.1"/>
    <property type="molecule type" value="Genomic_DNA"/>
</dbReference>
<evidence type="ECO:0000313" key="6">
    <source>
        <dbReference type="EMBL" id="URI16077.1"/>
    </source>
</evidence>
<name>A0ABY4SMD8_9CAUL</name>
<gene>
    <name evidence="6" type="ORF">M8231_03585</name>
</gene>
<organism evidence="6 7">
    <name type="scientific">Brevundimonas albigilva</name>
    <dbReference type="NCBI Taxonomy" id="1312364"/>
    <lineage>
        <taxon>Bacteria</taxon>
        <taxon>Pseudomonadati</taxon>
        <taxon>Pseudomonadota</taxon>
        <taxon>Alphaproteobacteria</taxon>
        <taxon>Caulobacterales</taxon>
        <taxon>Caulobacteraceae</taxon>
        <taxon>Brevundimonas</taxon>
    </lineage>
</organism>
<dbReference type="RefSeq" id="WP_250202269.1">
    <property type="nucleotide sequence ID" value="NZ_CP097649.1"/>
</dbReference>
<evidence type="ECO:0000256" key="1">
    <source>
        <dbReference type="ARBA" id="ARBA00001974"/>
    </source>
</evidence>
<keyword evidence="3" id="KW-0285">Flavoprotein</keyword>
<evidence type="ECO:0000256" key="2">
    <source>
        <dbReference type="ARBA" id="ARBA00009410"/>
    </source>
</evidence>